<protein>
    <submittedName>
        <fullName evidence="5">Transcriptional regulator</fullName>
    </submittedName>
</protein>
<evidence type="ECO:0000256" key="3">
    <source>
        <dbReference type="ARBA" id="ARBA00023163"/>
    </source>
</evidence>
<dbReference type="PANTHER" id="PTHR43132">
    <property type="entry name" value="ARSENICAL RESISTANCE OPERON REPRESSOR ARSR-RELATED"/>
    <property type="match status" value="1"/>
</dbReference>
<dbReference type="KEGG" id="apre:CNX65_19040"/>
<dbReference type="PRINTS" id="PR00778">
    <property type="entry name" value="HTHARSR"/>
</dbReference>
<keyword evidence="2" id="KW-0238">DNA-binding</keyword>
<dbReference type="PANTHER" id="PTHR43132:SF8">
    <property type="entry name" value="HTH-TYPE TRANSCRIPTIONAL REGULATOR KMTR"/>
    <property type="match status" value="1"/>
</dbReference>
<dbReference type="GO" id="GO:0003677">
    <property type="term" value="F:DNA binding"/>
    <property type="evidence" value="ECO:0007669"/>
    <property type="project" value="UniProtKB-KW"/>
</dbReference>
<dbReference type="Pfam" id="PF12840">
    <property type="entry name" value="HTH_20"/>
    <property type="match status" value="1"/>
</dbReference>
<dbReference type="SMART" id="SM00418">
    <property type="entry name" value="HTH_ARSR"/>
    <property type="match status" value="1"/>
</dbReference>
<dbReference type="PROSITE" id="PS50987">
    <property type="entry name" value="HTH_ARSR_2"/>
    <property type="match status" value="1"/>
</dbReference>
<name>A0A290Z833_9PSEU</name>
<evidence type="ECO:0000259" key="4">
    <source>
        <dbReference type="PROSITE" id="PS50987"/>
    </source>
</evidence>
<dbReference type="InterPro" id="IPR001845">
    <property type="entry name" value="HTH_ArsR_DNA-bd_dom"/>
</dbReference>
<evidence type="ECO:0000256" key="1">
    <source>
        <dbReference type="ARBA" id="ARBA00023015"/>
    </source>
</evidence>
<dbReference type="CDD" id="cd00090">
    <property type="entry name" value="HTH_ARSR"/>
    <property type="match status" value="1"/>
</dbReference>
<dbReference type="Gene3D" id="1.10.10.10">
    <property type="entry name" value="Winged helix-like DNA-binding domain superfamily/Winged helix DNA-binding domain"/>
    <property type="match status" value="1"/>
</dbReference>
<evidence type="ECO:0000313" key="5">
    <source>
        <dbReference type="EMBL" id="ATE55123.1"/>
    </source>
</evidence>
<dbReference type="EMBL" id="CP023445">
    <property type="protein sequence ID" value="ATE55123.1"/>
    <property type="molecule type" value="Genomic_DNA"/>
</dbReference>
<dbReference type="InterPro" id="IPR036390">
    <property type="entry name" value="WH_DNA-bd_sf"/>
</dbReference>
<dbReference type="InterPro" id="IPR051011">
    <property type="entry name" value="Metal_resp_trans_reg"/>
</dbReference>
<sequence>MRSLRIHFTMLDLARTRVAGESDPLWEVVLSGFRLNYRYRDNEHLFGAWKRTVLTDPDRAAPARAGARLLSVLAPKGPYFPDFLTPTGTGGGFEAGLEAIRETPRRRLRAEMTKLAQESPVPARFLPVAEGRPEALGSLAAVLRCYRDAVITPHDGAVRSVVSADAARRTRVLAERGVEGLFETLPWARWRPPVLEVEYGVDRDLHLNGRGLVLVPSFFCDRQPITLADPDLPPTLIHPVDKTAGWERLVAETRGGLAALMGPTRAAVLLEIAGGDGLTTTQVARRLSTSAAAVSRHAAVLRSAGLVDTRRDGQHVLHTPTLLGLGLLETPVVR</sequence>
<gene>
    <name evidence="5" type="ORF">CNX65_19040</name>
</gene>
<keyword evidence="1" id="KW-0805">Transcription regulation</keyword>
<organism evidence="5 6">
    <name type="scientific">Actinosynnema pretiosum</name>
    <dbReference type="NCBI Taxonomy" id="42197"/>
    <lineage>
        <taxon>Bacteria</taxon>
        <taxon>Bacillati</taxon>
        <taxon>Actinomycetota</taxon>
        <taxon>Actinomycetes</taxon>
        <taxon>Pseudonocardiales</taxon>
        <taxon>Pseudonocardiaceae</taxon>
        <taxon>Actinosynnema</taxon>
    </lineage>
</organism>
<proteinExistence type="predicted"/>
<feature type="domain" description="HTH arsR-type" evidence="4">
    <location>
        <begin position="245"/>
        <end position="334"/>
    </location>
</feature>
<dbReference type="InterPro" id="IPR011991">
    <property type="entry name" value="ArsR-like_HTH"/>
</dbReference>
<dbReference type="RefSeq" id="WP_096494927.1">
    <property type="nucleotide sequence ID" value="NZ_CP023445.1"/>
</dbReference>
<evidence type="ECO:0000256" key="2">
    <source>
        <dbReference type="ARBA" id="ARBA00023125"/>
    </source>
</evidence>
<keyword evidence="3" id="KW-0804">Transcription</keyword>
<dbReference type="Proteomes" id="UP000218505">
    <property type="component" value="Chromosome"/>
</dbReference>
<keyword evidence="6" id="KW-1185">Reference proteome</keyword>
<accession>A0A290Z833</accession>
<dbReference type="GO" id="GO:0003700">
    <property type="term" value="F:DNA-binding transcription factor activity"/>
    <property type="evidence" value="ECO:0007669"/>
    <property type="project" value="InterPro"/>
</dbReference>
<evidence type="ECO:0000313" key="6">
    <source>
        <dbReference type="Proteomes" id="UP000218505"/>
    </source>
</evidence>
<dbReference type="InterPro" id="IPR036388">
    <property type="entry name" value="WH-like_DNA-bd_sf"/>
</dbReference>
<dbReference type="SUPFAM" id="SSF46785">
    <property type="entry name" value="Winged helix' DNA-binding domain"/>
    <property type="match status" value="1"/>
</dbReference>
<dbReference type="AlphaFoldDB" id="A0A290Z833"/>
<reference evidence="5" key="1">
    <citation type="submission" date="2017-09" db="EMBL/GenBank/DDBJ databases">
        <title>Complete Genome Sequence of ansamitocin-producing Bacterium Actinosynnema pretiosum X47.</title>
        <authorList>
            <person name="Cao G."/>
            <person name="Zong G."/>
            <person name="Zhong C."/>
            <person name="Fu J."/>
        </authorList>
    </citation>
    <scope>NUCLEOTIDE SEQUENCE [LARGE SCALE GENOMIC DNA]</scope>
    <source>
        <strain evidence="5">X47</strain>
    </source>
</reference>